<evidence type="ECO:0000313" key="2">
    <source>
        <dbReference type="Proteomes" id="UP000192578"/>
    </source>
</evidence>
<accession>A0A1W0WIE7</accession>
<sequence length="272" mass="28333">MAAHSLEIAVALGVVVCCMMFSPFVSSIAIRGFGTKSVNTKCTGETATSGIGCACKLEGQSCAGSGLRCINKVCKCGPGFVNFTDTITGLPNRCEAQWGLSPTIPLGTNNASGVLVPCGLAVNLPIPGYSLDITDGKLPIQCDNQLTVVDAQTDDPGLSTFLNAAHTGIAYSPFVIVNPFTLEIVPNDRTGLQPIPDPGNYFTQTLCGACVDSRSILSNTFCLRITWWGCNGNCVADLTKSCSTSTEFATNAALRCAGRGFGTCDLITQCCA</sequence>
<evidence type="ECO:0000313" key="1">
    <source>
        <dbReference type="EMBL" id="OQV14893.1"/>
    </source>
</evidence>
<keyword evidence="2" id="KW-1185">Reference proteome</keyword>
<proteinExistence type="predicted"/>
<dbReference type="EMBL" id="MTYJ01000097">
    <property type="protein sequence ID" value="OQV14893.1"/>
    <property type="molecule type" value="Genomic_DNA"/>
</dbReference>
<reference evidence="2" key="1">
    <citation type="submission" date="2017-01" db="EMBL/GenBank/DDBJ databases">
        <title>Comparative genomics of anhydrobiosis in the tardigrade Hypsibius dujardini.</title>
        <authorList>
            <person name="Yoshida Y."/>
            <person name="Koutsovoulos G."/>
            <person name="Laetsch D."/>
            <person name="Stevens L."/>
            <person name="Kumar S."/>
            <person name="Horikawa D."/>
            <person name="Ishino K."/>
            <person name="Komine S."/>
            <person name="Tomita M."/>
            <person name="Blaxter M."/>
            <person name="Arakawa K."/>
        </authorList>
    </citation>
    <scope>NUCLEOTIDE SEQUENCE [LARGE SCALE GENOMIC DNA]</scope>
    <source>
        <strain evidence="2">Z151</strain>
    </source>
</reference>
<protein>
    <submittedName>
        <fullName evidence="1">Uncharacterized protein</fullName>
    </submittedName>
</protein>
<comment type="caution">
    <text evidence="1">The sequence shown here is derived from an EMBL/GenBank/DDBJ whole genome shotgun (WGS) entry which is preliminary data.</text>
</comment>
<gene>
    <name evidence="1" type="ORF">BV898_10925</name>
</gene>
<dbReference type="Proteomes" id="UP000192578">
    <property type="component" value="Unassembled WGS sequence"/>
</dbReference>
<organism evidence="1 2">
    <name type="scientific">Hypsibius exemplaris</name>
    <name type="common">Freshwater tardigrade</name>
    <dbReference type="NCBI Taxonomy" id="2072580"/>
    <lineage>
        <taxon>Eukaryota</taxon>
        <taxon>Metazoa</taxon>
        <taxon>Ecdysozoa</taxon>
        <taxon>Tardigrada</taxon>
        <taxon>Eutardigrada</taxon>
        <taxon>Parachela</taxon>
        <taxon>Hypsibioidea</taxon>
        <taxon>Hypsibiidae</taxon>
        <taxon>Hypsibius</taxon>
    </lineage>
</organism>
<name>A0A1W0WIE7_HYPEX</name>
<dbReference type="AlphaFoldDB" id="A0A1W0WIE7"/>